<keyword evidence="1" id="KW-0732">Signal</keyword>
<gene>
    <name evidence="2" type="ORF">INR99_04195</name>
</gene>
<reference evidence="2 3" key="1">
    <citation type="submission" date="2020-10" db="EMBL/GenBank/DDBJ databases">
        <title>The genome sequence of Chitinilyticum litopenaei 4Y14.</title>
        <authorList>
            <person name="Liu Y."/>
        </authorList>
    </citation>
    <scope>NUCLEOTIDE SEQUENCE [LARGE SCALE GENOMIC DNA]</scope>
    <source>
        <strain evidence="2 3">4Y14</strain>
    </source>
</reference>
<name>A0A8J7FQ15_9NEIS</name>
<comment type="caution">
    <text evidence="2">The sequence shown here is derived from an EMBL/GenBank/DDBJ whole genome shotgun (WGS) entry which is preliminary data.</text>
</comment>
<sequence length="128" mass="12982">MLRPSPTLLRPRAWLAMLAMLLHVLLPFAHAAAMARPVSPAWCTTAKSGDDTGSLAAPAQPSPAKGMLPCPLCAILASHATAPPPASLLPVCLSCSTVDIALAPQVSAAAGLPHVRPPPRGPPALIPA</sequence>
<dbReference type="RefSeq" id="WP_194115058.1">
    <property type="nucleotide sequence ID" value="NZ_JADFUA010000002.1"/>
</dbReference>
<keyword evidence="3" id="KW-1185">Reference proteome</keyword>
<dbReference type="Pfam" id="PF11162">
    <property type="entry name" value="DUF2946"/>
    <property type="match status" value="1"/>
</dbReference>
<dbReference type="EMBL" id="JADFUA010000002">
    <property type="protein sequence ID" value="MBE9608541.1"/>
    <property type="molecule type" value="Genomic_DNA"/>
</dbReference>
<evidence type="ECO:0000256" key="1">
    <source>
        <dbReference type="SAM" id="SignalP"/>
    </source>
</evidence>
<feature type="signal peptide" evidence="1">
    <location>
        <begin position="1"/>
        <end position="31"/>
    </location>
</feature>
<accession>A0A8J7FQ15</accession>
<dbReference type="AlphaFoldDB" id="A0A8J7FQ15"/>
<feature type="chain" id="PRO_5035196379" evidence="1">
    <location>
        <begin position="32"/>
        <end position="128"/>
    </location>
</feature>
<dbReference type="Proteomes" id="UP000604481">
    <property type="component" value="Unassembled WGS sequence"/>
</dbReference>
<proteinExistence type="predicted"/>
<evidence type="ECO:0000313" key="2">
    <source>
        <dbReference type="EMBL" id="MBE9608541.1"/>
    </source>
</evidence>
<dbReference type="InterPro" id="IPR021333">
    <property type="entry name" value="DUF2946"/>
</dbReference>
<evidence type="ECO:0000313" key="3">
    <source>
        <dbReference type="Proteomes" id="UP000604481"/>
    </source>
</evidence>
<organism evidence="2 3">
    <name type="scientific">Chitinilyticum piscinae</name>
    <dbReference type="NCBI Taxonomy" id="2866724"/>
    <lineage>
        <taxon>Bacteria</taxon>
        <taxon>Pseudomonadati</taxon>
        <taxon>Pseudomonadota</taxon>
        <taxon>Betaproteobacteria</taxon>
        <taxon>Neisseriales</taxon>
        <taxon>Chitinibacteraceae</taxon>
        <taxon>Chitinilyticum</taxon>
    </lineage>
</organism>
<protein>
    <submittedName>
        <fullName evidence="2">DUF2946 domain-containing protein</fullName>
    </submittedName>
</protein>